<feature type="compositionally biased region" description="Basic and acidic residues" evidence="1">
    <location>
        <begin position="125"/>
        <end position="136"/>
    </location>
</feature>
<feature type="region of interest" description="Disordered" evidence="1">
    <location>
        <begin position="117"/>
        <end position="149"/>
    </location>
</feature>
<dbReference type="Proteomes" id="UP000023152">
    <property type="component" value="Unassembled WGS sequence"/>
</dbReference>
<evidence type="ECO:0000313" key="3">
    <source>
        <dbReference type="EMBL" id="ETO24684.1"/>
    </source>
</evidence>
<protein>
    <submittedName>
        <fullName evidence="3">Uncharacterized protein</fullName>
    </submittedName>
</protein>
<reference evidence="3 4" key="1">
    <citation type="journal article" date="2013" name="Curr. Biol.">
        <title>The Genome of the Foraminiferan Reticulomyxa filosa.</title>
        <authorList>
            <person name="Glockner G."/>
            <person name="Hulsmann N."/>
            <person name="Schleicher M."/>
            <person name="Noegel A.A."/>
            <person name="Eichinger L."/>
            <person name="Gallinger C."/>
            <person name="Pawlowski J."/>
            <person name="Sierra R."/>
            <person name="Euteneuer U."/>
            <person name="Pillet L."/>
            <person name="Moustafa A."/>
            <person name="Platzer M."/>
            <person name="Groth M."/>
            <person name="Szafranski K."/>
            <person name="Schliwa M."/>
        </authorList>
    </citation>
    <scope>NUCLEOTIDE SEQUENCE [LARGE SCALE GENOMIC DNA]</scope>
</reference>
<sequence length="480" mass="54316">GYSISLKQVRESMSKQRIRKSNEHMRLHLRSYGTQIVVSLCCYGFLFSTGGFSYLGALFWELESTVSNMCVFVLFERREDSWCLGCLQRHSCRTLLQHVVPWMSTMSVVQSDNGNNGGGSIIVNDHNHNHNRDRARSTSSAHGGGSTLPSLLANRSASNLFPNQWGRGTTTTTTTRGRADTFERETEIVSVDEGVKKDIPTVEHLHGNLMSNDDMHSMAGHNDTIATARSADAVDLSAGVDIHTIEEEHDHDQEQDEQLNRVTDIPNVMRPKDAKARASGNNQHGGALKNNNRKSEQVVTPAVVAKHSHSPVWLSQTQRYKPRQPLNTKIQKQDLLPTEIDVHAEPISDDEQIDVNQKKKKKRIMPFVCIHLYVTYQYVDSGLVIVDDVALESSYSTSDEKCEDNKGDKKKKHKTSHTQHDYSEKTKDHKRPLVNDSRRPLKCQTPLTYETLHRNSLKKKKLADRRNTQNHHNGKIQIQT</sequence>
<proteinExistence type="predicted"/>
<dbReference type="EMBL" id="ASPP01009043">
    <property type="protein sequence ID" value="ETO24684.1"/>
    <property type="molecule type" value="Genomic_DNA"/>
</dbReference>
<comment type="caution">
    <text evidence="3">The sequence shown here is derived from an EMBL/GenBank/DDBJ whole genome shotgun (WGS) entry which is preliminary data.</text>
</comment>
<feature type="compositionally biased region" description="Basic residues" evidence="1">
    <location>
        <begin position="408"/>
        <end position="417"/>
    </location>
</feature>
<feature type="compositionally biased region" description="Basic and acidic residues" evidence="1">
    <location>
        <begin position="418"/>
        <end position="439"/>
    </location>
</feature>
<organism evidence="3 4">
    <name type="scientific">Reticulomyxa filosa</name>
    <dbReference type="NCBI Taxonomy" id="46433"/>
    <lineage>
        <taxon>Eukaryota</taxon>
        <taxon>Sar</taxon>
        <taxon>Rhizaria</taxon>
        <taxon>Retaria</taxon>
        <taxon>Foraminifera</taxon>
        <taxon>Monothalamids</taxon>
        <taxon>Reticulomyxidae</taxon>
        <taxon>Reticulomyxa</taxon>
    </lineage>
</organism>
<name>X6NFZ1_RETFI</name>
<keyword evidence="2" id="KW-0812">Transmembrane</keyword>
<feature type="compositionally biased region" description="Polar residues" evidence="1">
    <location>
        <begin position="137"/>
        <end position="149"/>
    </location>
</feature>
<keyword evidence="4" id="KW-1185">Reference proteome</keyword>
<feature type="non-terminal residue" evidence="3">
    <location>
        <position position="1"/>
    </location>
</feature>
<evidence type="ECO:0000313" key="4">
    <source>
        <dbReference type="Proteomes" id="UP000023152"/>
    </source>
</evidence>
<feature type="transmembrane region" description="Helical" evidence="2">
    <location>
        <begin position="36"/>
        <end position="60"/>
    </location>
</feature>
<feature type="compositionally biased region" description="Basic residues" evidence="1">
    <location>
        <begin position="455"/>
        <end position="474"/>
    </location>
</feature>
<feature type="region of interest" description="Disordered" evidence="1">
    <location>
        <begin position="396"/>
        <end position="480"/>
    </location>
</feature>
<accession>X6NFZ1</accession>
<evidence type="ECO:0000256" key="2">
    <source>
        <dbReference type="SAM" id="Phobius"/>
    </source>
</evidence>
<feature type="region of interest" description="Disordered" evidence="1">
    <location>
        <begin position="275"/>
        <end position="310"/>
    </location>
</feature>
<evidence type="ECO:0000256" key="1">
    <source>
        <dbReference type="SAM" id="MobiDB-lite"/>
    </source>
</evidence>
<dbReference type="AlphaFoldDB" id="X6NFZ1"/>
<gene>
    <name evidence="3" type="ORF">RFI_12473</name>
</gene>
<feature type="compositionally biased region" description="Basic and acidic residues" evidence="1">
    <location>
        <begin position="398"/>
        <end position="407"/>
    </location>
</feature>
<keyword evidence="2" id="KW-1133">Transmembrane helix</keyword>
<feature type="non-terminal residue" evidence="3">
    <location>
        <position position="480"/>
    </location>
</feature>
<keyword evidence="2" id="KW-0472">Membrane</keyword>